<comment type="caution">
    <text evidence="1">The sequence shown here is derived from an EMBL/GenBank/DDBJ whole genome shotgun (WGS) entry which is preliminary data.</text>
</comment>
<accession>A0AAN7AJB9</accession>
<dbReference type="EMBL" id="MU864363">
    <property type="protein sequence ID" value="KAK4190806.1"/>
    <property type="molecule type" value="Genomic_DNA"/>
</dbReference>
<reference evidence="1" key="1">
    <citation type="journal article" date="2023" name="Mol. Phylogenet. Evol.">
        <title>Genome-scale phylogeny and comparative genomics of the fungal order Sordariales.</title>
        <authorList>
            <person name="Hensen N."/>
            <person name="Bonometti L."/>
            <person name="Westerberg I."/>
            <person name="Brannstrom I.O."/>
            <person name="Guillou S."/>
            <person name="Cros-Aarteil S."/>
            <person name="Calhoun S."/>
            <person name="Haridas S."/>
            <person name="Kuo A."/>
            <person name="Mondo S."/>
            <person name="Pangilinan J."/>
            <person name="Riley R."/>
            <person name="LaButti K."/>
            <person name="Andreopoulos B."/>
            <person name="Lipzen A."/>
            <person name="Chen C."/>
            <person name="Yan M."/>
            <person name="Daum C."/>
            <person name="Ng V."/>
            <person name="Clum A."/>
            <person name="Steindorff A."/>
            <person name="Ohm R.A."/>
            <person name="Martin F."/>
            <person name="Silar P."/>
            <person name="Natvig D.O."/>
            <person name="Lalanne C."/>
            <person name="Gautier V."/>
            <person name="Ament-Velasquez S.L."/>
            <person name="Kruys A."/>
            <person name="Hutchinson M.I."/>
            <person name="Powell A.J."/>
            <person name="Barry K."/>
            <person name="Miller A.N."/>
            <person name="Grigoriev I.V."/>
            <person name="Debuchy R."/>
            <person name="Gladieux P."/>
            <person name="Hiltunen Thoren M."/>
            <person name="Johannesson H."/>
        </authorList>
    </citation>
    <scope>NUCLEOTIDE SEQUENCE</scope>
    <source>
        <strain evidence="1">PSN309</strain>
    </source>
</reference>
<evidence type="ECO:0000313" key="2">
    <source>
        <dbReference type="Proteomes" id="UP001302126"/>
    </source>
</evidence>
<dbReference type="AlphaFoldDB" id="A0AAN7AJB9"/>
<name>A0AAN7AJB9_9PEZI</name>
<proteinExistence type="predicted"/>
<gene>
    <name evidence="1" type="ORF">QBC35DRAFT_55347</name>
</gene>
<protein>
    <submittedName>
        <fullName evidence="1">Uncharacterized protein</fullName>
    </submittedName>
</protein>
<reference evidence="1" key="2">
    <citation type="submission" date="2023-05" db="EMBL/GenBank/DDBJ databases">
        <authorList>
            <consortium name="Lawrence Berkeley National Laboratory"/>
            <person name="Steindorff A."/>
            <person name="Hensen N."/>
            <person name="Bonometti L."/>
            <person name="Westerberg I."/>
            <person name="Brannstrom I.O."/>
            <person name="Guillou S."/>
            <person name="Cros-Aarteil S."/>
            <person name="Calhoun S."/>
            <person name="Haridas S."/>
            <person name="Kuo A."/>
            <person name="Mondo S."/>
            <person name="Pangilinan J."/>
            <person name="Riley R."/>
            <person name="Labutti K."/>
            <person name="Andreopoulos B."/>
            <person name="Lipzen A."/>
            <person name="Chen C."/>
            <person name="Yanf M."/>
            <person name="Daum C."/>
            <person name="Ng V."/>
            <person name="Clum A."/>
            <person name="Ohm R."/>
            <person name="Martin F."/>
            <person name="Silar P."/>
            <person name="Natvig D."/>
            <person name="Lalanne C."/>
            <person name="Gautier V."/>
            <person name="Ament-Velasquez S.L."/>
            <person name="Kruys A."/>
            <person name="Hutchinson M.I."/>
            <person name="Powell A.J."/>
            <person name="Barry K."/>
            <person name="Miller A.N."/>
            <person name="Grigoriev I.V."/>
            <person name="Debuchy R."/>
            <person name="Gladieux P."/>
            <person name="Thoren M.H."/>
            <person name="Johannesson H."/>
        </authorList>
    </citation>
    <scope>NUCLEOTIDE SEQUENCE</scope>
    <source>
        <strain evidence="1">PSN309</strain>
    </source>
</reference>
<sequence length="83" mass="8957">MVSSFDRSLVAWCNVTLIQLSSAGVTGGKSWFVAIVGEVGHGLVGYMVVHSKCDGTGILYVPVLRYCSLLRLGCFCIHTYPIC</sequence>
<dbReference type="Proteomes" id="UP001302126">
    <property type="component" value="Unassembled WGS sequence"/>
</dbReference>
<organism evidence="1 2">
    <name type="scientific">Podospora australis</name>
    <dbReference type="NCBI Taxonomy" id="1536484"/>
    <lineage>
        <taxon>Eukaryota</taxon>
        <taxon>Fungi</taxon>
        <taxon>Dikarya</taxon>
        <taxon>Ascomycota</taxon>
        <taxon>Pezizomycotina</taxon>
        <taxon>Sordariomycetes</taxon>
        <taxon>Sordariomycetidae</taxon>
        <taxon>Sordariales</taxon>
        <taxon>Podosporaceae</taxon>
        <taxon>Podospora</taxon>
    </lineage>
</organism>
<keyword evidence="2" id="KW-1185">Reference proteome</keyword>
<evidence type="ECO:0000313" key="1">
    <source>
        <dbReference type="EMBL" id="KAK4190806.1"/>
    </source>
</evidence>